<dbReference type="AlphaFoldDB" id="A0A8B8HKG0"/>
<keyword evidence="3 6" id="KW-1133">Transmembrane helix</keyword>
<dbReference type="InterPro" id="IPR018499">
    <property type="entry name" value="Tetraspanin/Peripherin"/>
</dbReference>
<accession>A0A8B8HKG0</accession>
<sequence length="539" mass="60667">MASTGSKVALHVLNAISLIIGLAIASASIWFFCQVNEFTRLRNSNHYLLDYTVYWPQAIPWLFFFVALFVIGVSACGFAGARKKSRGLLTVYITMSSIVILCLVAAAVLSLVFADNKSTDDFVKDTVWDVYFQAKIDTDVAESFGVIERKLHCCGADSPRDYKNWKSEFPMSCCDVYYHGWLEPYTIDCEFTNKLANERHGCSTVAAQYARIAIKVLSAASIFTAFIGIMSVVAAVMLSRALEKRNRPPVQHESESKKVLLSYNSLCCNISHNTACYHSGRTFVKMAKEEMIKGVLYVLNVIYAVFGLVTAATGIWFFVQLSEFVALRNSNHYLLDYRVYWPQVAPWFFILLGLFVMMVAFCGWCGANRESRGLLGIYGLFLILIILGQVIAATLIFVYVDGEDTDRFIKDTVYDGYYNSQSNPDVFKAFGRIERKLRCCGANDARDYRSWRNDLPLTCCQDSYYRATCDFTDKEANERLGCAKVASVYTKIISSSVAGASLLISLVEITGVILAWKLFNTLREVEHYITERKEGETEC</sequence>
<dbReference type="CDD" id="cd03127">
    <property type="entry name" value="tetraspanin_LEL"/>
    <property type="match status" value="2"/>
</dbReference>
<feature type="disulfide bond" evidence="5">
    <location>
        <begin position="440"/>
        <end position="459"/>
    </location>
</feature>
<keyword evidence="2 6" id="KW-0812">Transmembrane</keyword>
<name>A0A8B8HKG0_VANTA</name>
<feature type="transmembrane region" description="Helical" evidence="6">
    <location>
        <begin position="295"/>
        <end position="319"/>
    </location>
</feature>
<dbReference type="OrthoDB" id="10033535at2759"/>
<dbReference type="Pfam" id="PF00335">
    <property type="entry name" value="Tetraspanin"/>
    <property type="match status" value="2"/>
</dbReference>
<dbReference type="OMA" id="CCGANDA"/>
<proteinExistence type="predicted"/>
<dbReference type="RefSeq" id="XP_026483916.2">
    <property type="nucleotide sequence ID" value="XM_026628131.2"/>
</dbReference>
<feature type="transmembrane region" description="Helical" evidence="6">
    <location>
        <begin position="216"/>
        <end position="238"/>
    </location>
</feature>
<gene>
    <name evidence="8" type="primary">LOC113391969</name>
</gene>
<evidence type="ECO:0000313" key="7">
    <source>
        <dbReference type="Proteomes" id="UP001652626"/>
    </source>
</evidence>
<reference evidence="8" key="1">
    <citation type="submission" date="2025-08" db="UniProtKB">
        <authorList>
            <consortium name="RefSeq"/>
        </authorList>
    </citation>
    <scope>IDENTIFICATION</scope>
    <source>
        <tissue evidence="8">Whole body</tissue>
    </source>
</reference>
<keyword evidence="7" id="KW-1185">Reference proteome</keyword>
<feature type="transmembrane region" description="Helical" evidence="6">
    <location>
        <begin position="377"/>
        <end position="400"/>
    </location>
</feature>
<protein>
    <submittedName>
        <fullName evidence="8">Uncharacterized protein LOC113391969</fullName>
    </submittedName>
</protein>
<evidence type="ECO:0000256" key="2">
    <source>
        <dbReference type="ARBA" id="ARBA00022692"/>
    </source>
</evidence>
<dbReference type="SUPFAM" id="SSF48652">
    <property type="entry name" value="Tetraspanin"/>
    <property type="match status" value="2"/>
</dbReference>
<organism evidence="7 8">
    <name type="scientific">Vanessa tameamea</name>
    <name type="common">Kamehameha butterfly</name>
    <dbReference type="NCBI Taxonomy" id="334116"/>
    <lineage>
        <taxon>Eukaryota</taxon>
        <taxon>Metazoa</taxon>
        <taxon>Ecdysozoa</taxon>
        <taxon>Arthropoda</taxon>
        <taxon>Hexapoda</taxon>
        <taxon>Insecta</taxon>
        <taxon>Pterygota</taxon>
        <taxon>Neoptera</taxon>
        <taxon>Endopterygota</taxon>
        <taxon>Lepidoptera</taxon>
        <taxon>Glossata</taxon>
        <taxon>Ditrysia</taxon>
        <taxon>Papilionoidea</taxon>
        <taxon>Nymphalidae</taxon>
        <taxon>Nymphalinae</taxon>
        <taxon>Vanessa</taxon>
    </lineage>
</organism>
<feature type="transmembrane region" description="Helical" evidence="6">
    <location>
        <begin position="91"/>
        <end position="114"/>
    </location>
</feature>
<evidence type="ECO:0000256" key="1">
    <source>
        <dbReference type="ARBA" id="ARBA00004141"/>
    </source>
</evidence>
<feature type="transmembrane region" description="Helical" evidence="6">
    <location>
        <begin position="12"/>
        <end position="32"/>
    </location>
</feature>
<dbReference type="PRINTS" id="PR00259">
    <property type="entry name" value="TMFOUR"/>
</dbReference>
<dbReference type="GeneID" id="113391969"/>
<dbReference type="PANTHER" id="PTHR19282:SF515">
    <property type="entry name" value="TETRASPANIN"/>
    <property type="match status" value="1"/>
</dbReference>
<dbReference type="Proteomes" id="UP001652626">
    <property type="component" value="Chromosome 27"/>
</dbReference>
<feature type="transmembrane region" description="Helical" evidence="6">
    <location>
        <begin position="339"/>
        <end position="365"/>
    </location>
</feature>
<dbReference type="InterPro" id="IPR008952">
    <property type="entry name" value="Tetraspanin_EC2_sf"/>
</dbReference>
<evidence type="ECO:0000256" key="6">
    <source>
        <dbReference type="SAM" id="Phobius"/>
    </source>
</evidence>
<dbReference type="Gene3D" id="1.10.1450.10">
    <property type="entry name" value="Tetraspanin"/>
    <property type="match status" value="2"/>
</dbReference>
<feature type="transmembrane region" description="Helical" evidence="6">
    <location>
        <begin position="497"/>
        <end position="519"/>
    </location>
</feature>
<evidence type="ECO:0000256" key="4">
    <source>
        <dbReference type="ARBA" id="ARBA00023136"/>
    </source>
</evidence>
<dbReference type="GO" id="GO:0005886">
    <property type="term" value="C:plasma membrane"/>
    <property type="evidence" value="ECO:0007669"/>
    <property type="project" value="TreeGrafter"/>
</dbReference>
<comment type="subcellular location">
    <subcellularLocation>
        <location evidence="1">Membrane</location>
        <topology evidence="1">Multi-pass membrane protein</topology>
    </subcellularLocation>
</comment>
<dbReference type="PANTHER" id="PTHR19282">
    <property type="entry name" value="TETRASPANIN"/>
    <property type="match status" value="1"/>
</dbReference>
<feature type="transmembrane region" description="Helical" evidence="6">
    <location>
        <begin position="58"/>
        <end position="79"/>
    </location>
</feature>
<keyword evidence="4 6" id="KW-0472">Membrane</keyword>
<evidence type="ECO:0000256" key="5">
    <source>
        <dbReference type="PIRSR" id="PIRSR002419-1"/>
    </source>
</evidence>
<evidence type="ECO:0000256" key="3">
    <source>
        <dbReference type="ARBA" id="ARBA00022989"/>
    </source>
</evidence>
<evidence type="ECO:0000313" key="8">
    <source>
        <dbReference type="RefSeq" id="XP_026483916.2"/>
    </source>
</evidence>
<keyword evidence="5" id="KW-1015">Disulfide bond</keyword>